<dbReference type="GO" id="GO:0016604">
    <property type="term" value="C:nuclear body"/>
    <property type="evidence" value="ECO:0007669"/>
    <property type="project" value="TreeGrafter"/>
</dbReference>
<evidence type="ECO:0000256" key="1">
    <source>
        <dbReference type="ARBA" id="ARBA00006395"/>
    </source>
</evidence>
<feature type="domain" description="RecQ mediated genome instability protein 1 OB-fold" evidence="3">
    <location>
        <begin position="110"/>
        <end position="151"/>
    </location>
</feature>
<dbReference type="GO" id="GO:0031422">
    <property type="term" value="C:RecQ family helicase-topoisomerase III complex"/>
    <property type="evidence" value="ECO:0007669"/>
    <property type="project" value="TreeGrafter"/>
</dbReference>
<dbReference type="Gene3D" id="2.40.50.770">
    <property type="entry name" value="RecQ-mediated genome instability protein Rmi1, C-terminal domain"/>
    <property type="match status" value="1"/>
</dbReference>
<dbReference type="Proteomes" id="UP000053766">
    <property type="component" value="Unassembled WGS sequence"/>
</dbReference>
<dbReference type="GO" id="GO:0000712">
    <property type="term" value="P:resolution of meiotic recombination intermediates"/>
    <property type="evidence" value="ECO:0007669"/>
    <property type="project" value="TreeGrafter"/>
</dbReference>
<feature type="domain" description="RMI1 N-terminal" evidence="4">
    <location>
        <begin position="11"/>
        <end position="55"/>
    </location>
</feature>
<dbReference type="GO" id="GO:0000724">
    <property type="term" value="P:double-strand break repair via homologous recombination"/>
    <property type="evidence" value="ECO:0007669"/>
    <property type="project" value="TreeGrafter"/>
</dbReference>
<dbReference type="EMBL" id="KN716180">
    <property type="protein sequence ID" value="KJH51607.1"/>
    <property type="molecule type" value="Genomic_DNA"/>
</dbReference>
<organism evidence="5 6">
    <name type="scientific">Dictyocaulus viviparus</name>
    <name type="common">Bovine lungworm</name>
    <dbReference type="NCBI Taxonomy" id="29172"/>
    <lineage>
        <taxon>Eukaryota</taxon>
        <taxon>Metazoa</taxon>
        <taxon>Ecdysozoa</taxon>
        <taxon>Nematoda</taxon>
        <taxon>Chromadorea</taxon>
        <taxon>Rhabditida</taxon>
        <taxon>Rhabditina</taxon>
        <taxon>Rhabditomorpha</taxon>
        <taxon>Strongyloidea</taxon>
        <taxon>Metastrongylidae</taxon>
        <taxon>Dictyocaulus</taxon>
    </lineage>
</organism>
<comment type="similarity">
    <text evidence="1">Belongs to the RMI1 family.</text>
</comment>
<gene>
    <name evidence="5" type="ORF">DICVIV_02240</name>
</gene>
<reference evidence="5 6" key="1">
    <citation type="submission" date="2013-11" db="EMBL/GenBank/DDBJ databases">
        <title>Draft genome of the bovine lungworm Dictyocaulus viviparus.</title>
        <authorList>
            <person name="Mitreva M."/>
        </authorList>
    </citation>
    <scope>NUCLEOTIDE SEQUENCE [LARGE SCALE GENOMIC DNA]</scope>
    <source>
        <strain evidence="5 6">HannoverDv2000</strain>
    </source>
</reference>
<dbReference type="InterPro" id="IPR049363">
    <property type="entry name" value="RMI1_N"/>
</dbReference>
<dbReference type="InterPro" id="IPR042470">
    <property type="entry name" value="RMI1_N_C_sf"/>
</dbReference>
<reference evidence="6" key="2">
    <citation type="journal article" date="2016" name="Sci. Rep.">
        <title>Dictyocaulus viviparus genome, variome and transcriptome elucidate lungworm biology and support future intervention.</title>
        <authorList>
            <person name="McNulty S.N."/>
            <person name="Strube C."/>
            <person name="Rosa B.A."/>
            <person name="Martin J.C."/>
            <person name="Tyagi R."/>
            <person name="Choi Y.J."/>
            <person name="Wang Q."/>
            <person name="Hallsworth Pepin K."/>
            <person name="Zhang X."/>
            <person name="Ozersky P."/>
            <person name="Wilson R.K."/>
            <person name="Sternberg P.W."/>
            <person name="Gasser R.B."/>
            <person name="Mitreva M."/>
        </authorList>
    </citation>
    <scope>NUCLEOTIDE SEQUENCE [LARGE SCALE GENOMIC DNA]</scope>
    <source>
        <strain evidence="6">HannoverDv2000</strain>
    </source>
</reference>
<name>A0A0D8Y5X9_DICVI</name>
<evidence type="ECO:0000313" key="5">
    <source>
        <dbReference type="EMBL" id="KJH51607.1"/>
    </source>
</evidence>
<dbReference type="OrthoDB" id="341511at2759"/>
<dbReference type="AlphaFoldDB" id="A0A0D8Y5X9"/>
<dbReference type="InterPro" id="IPR013894">
    <property type="entry name" value="RMI1_OB"/>
</dbReference>
<dbReference type="STRING" id="29172.A0A0D8Y5X9"/>
<dbReference type="Pfam" id="PF21000">
    <property type="entry name" value="RMI1_N_N"/>
    <property type="match status" value="1"/>
</dbReference>
<accession>A0A0D8Y5X9</accession>
<protein>
    <recommendedName>
        <fullName evidence="2">RecQ-mediated genome instability protein 1</fullName>
    </recommendedName>
</protein>
<evidence type="ECO:0000256" key="2">
    <source>
        <dbReference type="ARBA" id="ARBA00018987"/>
    </source>
</evidence>
<evidence type="ECO:0000259" key="4">
    <source>
        <dbReference type="Pfam" id="PF21000"/>
    </source>
</evidence>
<keyword evidence="6" id="KW-1185">Reference proteome</keyword>
<sequence length="560" mass="63093">MEEAVTKYLAEIHINVKLNWLRAVIMFAKSHGVANEVALCHAVFEQLLYSNLSDSYEPLTKVPVVAMKAVIVKQMIFQYCEYVEEGDGLSWFHGDEEDINQPQQLSPLALDENTIQGTKILLTERVLLRRGILLLNPSNCQVLNGDIEAVRLNNKLLFAERLGIKNNMKSQRSTISPYMIRVPRISNQLLHTSDTKAKNANDKLEVKAQINDSEKTAVVPPIQNNLTPTATVPPLYNDVPQGTLITELTYAPPVIQKKLLLPLQRDVKSKPQSDHTEDLPIFVTDPQLILYDGKKASSISHKKSTNSSRNKSIMEYFPVSRNQRMTEQTAEGKCSSSHSVHPVPTVPLSQQRLVVVVDKNDHVVGTEFCERARIQNEVLPIQHLATSSLDTTNVSSHCNSSSNHNFTTKDGVGMNKEVLEEEEPVVITTQELINSSVPESSSFQNNSDLMSFIESSLPCRSNVEKSRPLVNPQWMDDVTSTAVIPYKRGRINNVSHQMSYRGSPYETSVMDRFHELRLVYVSQAFSHRKFWMLPKVVRVMKEALEFFNASILLPSVNCMP</sequence>
<evidence type="ECO:0000259" key="3">
    <source>
        <dbReference type="Pfam" id="PF08585"/>
    </source>
</evidence>
<dbReference type="PANTHER" id="PTHR14790:SF15">
    <property type="entry name" value="RECQ-MEDIATED GENOME INSTABILITY PROTEIN 1"/>
    <property type="match status" value="1"/>
</dbReference>
<evidence type="ECO:0000313" key="6">
    <source>
        <dbReference type="Proteomes" id="UP000053766"/>
    </source>
</evidence>
<proteinExistence type="inferred from homology"/>
<dbReference type="PANTHER" id="PTHR14790">
    <property type="entry name" value="RECQ-MEDIATED GENOME INSTABILITY PROTEIN 1 RMI1"/>
    <property type="match status" value="1"/>
</dbReference>
<dbReference type="Pfam" id="PF08585">
    <property type="entry name" value="RMI1_N_C"/>
    <property type="match status" value="1"/>
</dbReference>